<keyword evidence="14" id="KW-1185">Reference proteome</keyword>
<dbReference type="RefSeq" id="WP_007019442.1">
    <property type="nucleotide sequence ID" value="NZ_CH724125.1"/>
</dbReference>
<dbReference type="OrthoDB" id="9808891at2"/>
<comment type="subcellular location">
    <subcellularLocation>
        <location evidence="2">Cytoplasm</location>
    </subcellularLocation>
</comment>
<dbReference type="Gene3D" id="3.10.50.40">
    <property type="match status" value="1"/>
</dbReference>
<evidence type="ECO:0000256" key="7">
    <source>
        <dbReference type="ARBA" id="ARBA00023235"/>
    </source>
</evidence>
<dbReference type="SUPFAM" id="SSF54534">
    <property type="entry name" value="FKBP-like"/>
    <property type="match status" value="1"/>
</dbReference>
<evidence type="ECO:0000256" key="1">
    <source>
        <dbReference type="ARBA" id="ARBA00000971"/>
    </source>
</evidence>
<dbReference type="GO" id="GO:0005737">
    <property type="term" value="C:cytoplasm"/>
    <property type="evidence" value="ECO:0007669"/>
    <property type="project" value="UniProtKB-SubCell"/>
</dbReference>
<comment type="similarity">
    <text evidence="3 10">Belongs to the FKBP-type PPIase family.</text>
</comment>
<dbReference type="Pfam" id="PF00254">
    <property type="entry name" value="FKBP_C"/>
    <property type="match status" value="1"/>
</dbReference>
<evidence type="ECO:0000313" key="13">
    <source>
        <dbReference type="EMBL" id="EAR60155.1"/>
    </source>
</evidence>
<proteinExistence type="inferred from homology"/>
<gene>
    <name evidence="13" type="ORF">MED92_08867</name>
</gene>
<dbReference type="InterPro" id="IPR001179">
    <property type="entry name" value="PPIase_FKBP_dom"/>
</dbReference>
<evidence type="ECO:0000256" key="10">
    <source>
        <dbReference type="RuleBase" id="RU003915"/>
    </source>
</evidence>
<comment type="caution">
    <text evidence="13">The sequence shown here is derived from an EMBL/GenBank/DDBJ whole genome shotgun (WGS) entry which is preliminary data.</text>
</comment>
<dbReference type="PANTHER" id="PTHR47861:SF3">
    <property type="entry name" value="FKBP-TYPE PEPTIDYL-PROLYL CIS-TRANS ISOMERASE SLYD"/>
    <property type="match status" value="1"/>
</dbReference>
<reference evidence="13 14" key="1">
    <citation type="submission" date="2006-02" db="EMBL/GenBank/DDBJ databases">
        <authorList>
            <person name="Pinhassi J."/>
            <person name="Pedros-Alio C."/>
            <person name="Ferriera S."/>
            <person name="Johnson J."/>
            <person name="Kravitz S."/>
            <person name="Halpern A."/>
            <person name="Remington K."/>
            <person name="Beeson K."/>
            <person name="Tran B."/>
            <person name="Rogers Y.-H."/>
            <person name="Friedman R."/>
            <person name="Venter J.C."/>
        </authorList>
    </citation>
    <scope>NUCLEOTIDE SEQUENCE [LARGE SCALE GENOMIC DNA]</scope>
    <source>
        <strain evidence="13 14">MED92</strain>
    </source>
</reference>
<dbReference type="PANTHER" id="PTHR47861">
    <property type="entry name" value="FKBP-TYPE PEPTIDYL-PROLYL CIS-TRANS ISOMERASE SLYD"/>
    <property type="match status" value="1"/>
</dbReference>
<dbReference type="EC" id="5.2.1.8" evidence="10"/>
<name>A0A7U8C4W2_NEPCE</name>
<evidence type="ECO:0000256" key="6">
    <source>
        <dbReference type="ARBA" id="ARBA00023186"/>
    </source>
</evidence>
<evidence type="ECO:0000313" key="14">
    <source>
        <dbReference type="Proteomes" id="UP000002171"/>
    </source>
</evidence>
<evidence type="ECO:0000256" key="4">
    <source>
        <dbReference type="ARBA" id="ARBA00022490"/>
    </source>
</evidence>
<keyword evidence="6" id="KW-0143">Chaperone</keyword>
<dbReference type="InterPro" id="IPR046357">
    <property type="entry name" value="PPIase_dom_sf"/>
</dbReference>
<protein>
    <recommendedName>
        <fullName evidence="10">Peptidyl-prolyl cis-trans isomerase</fullName>
        <ecNumber evidence="10">5.2.1.8</ecNumber>
    </recommendedName>
</protein>
<dbReference type="Proteomes" id="UP000002171">
    <property type="component" value="Unassembled WGS sequence"/>
</dbReference>
<dbReference type="AlphaFoldDB" id="A0A7U8C4W2"/>
<evidence type="ECO:0000256" key="8">
    <source>
        <dbReference type="ARBA" id="ARBA00037071"/>
    </source>
</evidence>
<keyword evidence="7 9" id="KW-0413">Isomerase</keyword>
<feature type="region of interest" description="Disordered" evidence="11">
    <location>
        <begin position="151"/>
        <end position="170"/>
    </location>
</feature>
<keyword evidence="5 9" id="KW-0697">Rotamase</keyword>
<dbReference type="GO" id="GO:0042026">
    <property type="term" value="P:protein refolding"/>
    <property type="evidence" value="ECO:0007669"/>
    <property type="project" value="UniProtKB-ARBA"/>
</dbReference>
<comment type="catalytic activity">
    <reaction evidence="1 9 10">
        <text>[protein]-peptidylproline (omega=180) = [protein]-peptidylproline (omega=0)</text>
        <dbReference type="Rhea" id="RHEA:16237"/>
        <dbReference type="Rhea" id="RHEA-COMP:10747"/>
        <dbReference type="Rhea" id="RHEA-COMP:10748"/>
        <dbReference type="ChEBI" id="CHEBI:83833"/>
        <dbReference type="ChEBI" id="CHEBI:83834"/>
        <dbReference type="EC" id="5.2.1.8"/>
    </reaction>
</comment>
<organism evidence="13 14">
    <name type="scientific">Neptuniibacter caesariensis</name>
    <dbReference type="NCBI Taxonomy" id="207954"/>
    <lineage>
        <taxon>Bacteria</taxon>
        <taxon>Pseudomonadati</taxon>
        <taxon>Pseudomonadota</taxon>
        <taxon>Gammaproteobacteria</taxon>
        <taxon>Oceanospirillales</taxon>
        <taxon>Oceanospirillaceae</taxon>
        <taxon>Neptuniibacter</taxon>
    </lineage>
</organism>
<accession>A0A7U8C4W2</accession>
<evidence type="ECO:0000256" key="9">
    <source>
        <dbReference type="PROSITE-ProRule" id="PRU00277"/>
    </source>
</evidence>
<evidence type="ECO:0000256" key="11">
    <source>
        <dbReference type="SAM" id="MobiDB-lite"/>
    </source>
</evidence>
<dbReference type="GO" id="GO:0003755">
    <property type="term" value="F:peptidyl-prolyl cis-trans isomerase activity"/>
    <property type="evidence" value="ECO:0007669"/>
    <property type="project" value="UniProtKB-UniRule"/>
</dbReference>
<evidence type="ECO:0000256" key="2">
    <source>
        <dbReference type="ARBA" id="ARBA00004496"/>
    </source>
</evidence>
<dbReference type="PROSITE" id="PS50059">
    <property type="entry name" value="FKBP_PPIASE"/>
    <property type="match status" value="1"/>
</dbReference>
<evidence type="ECO:0000259" key="12">
    <source>
        <dbReference type="PROSITE" id="PS50059"/>
    </source>
</evidence>
<comment type="function">
    <text evidence="8">Also involved in hydrogenase metallocenter assembly, probably by participating in the nickel insertion step. This function in hydrogenase biosynthesis requires chaperone activity and the presence of the metal-binding domain, but not PPIase activity.</text>
</comment>
<feature type="domain" description="PPIase FKBP-type" evidence="12">
    <location>
        <begin position="6"/>
        <end position="70"/>
    </location>
</feature>
<evidence type="ECO:0000256" key="5">
    <source>
        <dbReference type="ARBA" id="ARBA00023110"/>
    </source>
</evidence>
<evidence type="ECO:0000256" key="3">
    <source>
        <dbReference type="ARBA" id="ARBA00006577"/>
    </source>
</evidence>
<dbReference type="EMBL" id="AAOW01000023">
    <property type="protein sequence ID" value="EAR60155.1"/>
    <property type="molecule type" value="Genomic_DNA"/>
</dbReference>
<keyword evidence="4" id="KW-0963">Cytoplasm</keyword>
<sequence>MQIAENLVALIHYTLKNEEGQVLDSSEGQEPLPFLCGANNIVAGLEKALLGKTVGDKLDVTVQPEEGYGEIRAELIQKVDRENFQGIDDIQVGMQFMAEAPWGQQPVTVVALEEDGVMLDGNHPLAGQVLIFSVEVTDVREATENEIAHGHVHESDEGDCCNDPNCDSKA</sequence>